<proteinExistence type="predicted"/>
<gene>
    <name evidence="5" type="ORF">SAMN05192546_102141</name>
</gene>
<evidence type="ECO:0000313" key="6">
    <source>
        <dbReference type="Proteomes" id="UP000199230"/>
    </source>
</evidence>
<keyword evidence="3" id="KW-0804">Transcription</keyword>
<dbReference type="InterPro" id="IPR011991">
    <property type="entry name" value="ArsR-like_HTH"/>
</dbReference>
<dbReference type="Pfam" id="PF01022">
    <property type="entry name" value="HTH_5"/>
    <property type="match status" value="1"/>
</dbReference>
<dbReference type="InterPro" id="IPR036388">
    <property type="entry name" value="WH-like_DNA-bd_sf"/>
</dbReference>
<sequence>MEYSYAQYVSTMKAISDETRLRILDMLSCGEMCACDILEKLSISQSTLSYHMKILSKSGLVNAIRDGAWIRYTLNKQKTDEIIVFLKRITTEKENCICQLCSDHQSKRC</sequence>
<dbReference type="InterPro" id="IPR018334">
    <property type="entry name" value="ArsR_HTH"/>
</dbReference>
<dbReference type="PANTHER" id="PTHR33154:SF18">
    <property type="entry name" value="ARSENICAL RESISTANCE OPERON REPRESSOR"/>
    <property type="match status" value="1"/>
</dbReference>
<dbReference type="SUPFAM" id="SSF46785">
    <property type="entry name" value="Winged helix' DNA-binding domain"/>
    <property type="match status" value="1"/>
</dbReference>
<dbReference type="InterPro" id="IPR001845">
    <property type="entry name" value="HTH_ArsR_DNA-bd_dom"/>
</dbReference>
<dbReference type="PANTHER" id="PTHR33154">
    <property type="entry name" value="TRANSCRIPTIONAL REGULATOR, ARSR FAMILY"/>
    <property type="match status" value="1"/>
</dbReference>
<feature type="domain" description="HTH arsR-type" evidence="4">
    <location>
        <begin position="1"/>
        <end position="94"/>
    </location>
</feature>
<dbReference type="OrthoDB" id="9798835at2"/>
<dbReference type="RefSeq" id="WP_093310880.1">
    <property type="nucleotide sequence ID" value="NZ_FNPV01000002.1"/>
</dbReference>
<dbReference type="InterPro" id="IPR051081">
    <property type="entry name" value="HTH_MetalResp_TranReg"/>
</dbReference>
<dbReference type="InterPro" id="IPR036390">
    <property type="entry name" value="WH_DNA-bd_sf"/>
</dbReference>
<accession>A0A1H3JYL0</accession>
<evidence type="ECO:0000256" key="3">
    <source>
        <dbReference type="ARBA" id="ARBA00023163"/>
    </source>
</evidence>
<dbReference type="EMBL" id="FNPV01000002">
    <property type="protein sequence ID" value="SDY44408.1"/>
    <property type="molecule type" value="Genomic_DNA"/>
</dbReference>
<dbReference type="AlphaFoldDB" id="A0A1H3JYL0"/>
<evidence type="ECO:0000256" key="2">
    <source>
        <dbReference type="ARBA" id="ARBA00023125"/>
    </source>
</evidence>
<keyword evidence="1" id="KW-0805">Transcription regulation</keyword>
<dbReference type="PROSITE" id="PS50987">
    <property type="entry name" value="HTH_ARSR_2"/>
    <property type="match status" value="1"/>
</dbReference>
<evidence type="ECO:0000259" key="4">
    <source>
        <dbReference type="PROSITE" id="PS50987"/>
    </source>
</evidence>
<reference evidence="5 6" key="1">
    <citation type="submission" date="2016-10" db="EMBL/GenBank/DDBJ databases">
        <authorList>
            <person name="de Groot N.N."/>
        </authorList>
    </citation>
    <scope>NUCLEOTIDE SEQUENCE [LARGE SCALE GENOMIC DNA]</scope>
    <source>
        <strain evidence="5 6">APO</strain>
    </source>
</reference>
<dbReference type="PRINTS" id="PR00778">
    <property type="entry name" value="HTHARSR"/>
</dbReference>
<dbReference type="Proteomes" id="UP000199230">
    <property type="component" value="Unassembled WGS sequence"/>
</dbReference>
<keyword evidence="6" id="KW-1185">Reference proteome</keyword>
<dbReference type="STRING" id="159292.SAMN05192546_102141"/>
<dbReference type="GO" id="GO:0003677">
    <property type="term" value="F:DNA binding"/>
    <property type="evidence" value="ECO:0007669"/>
    <property type="project" value="UniProtKB-KW"/>
</dbReference>
<protein>
    <submittedName>
        <fullName evidence="5">DNA-binding transcriptional regulator, ArsR family</fullName>
    </submittedName>
</protein>
<organism evidence="5 6">
    <name type="scientific">Tindallia californiensis</name>
    <dbReference type="NCBI Taxonomy" id="159292"/>
    <lineage>
        <taxon>Bacteria</taxon>
        <taxon>Bacillati</taxon>
        <taxon>Bacillota</taxon>
        <taxon>Clostridia</taxon>
        <taxon>Peptostreptococcales</taxon>
        <taxon>Tindalliaceae</taxon>
        <taxon>Tindallia</taxon>
    </lineage>
</organism>
<name>A0A1H3JYL0_9FIRM</name>
<evidence type="ECO:0000313" key="5">
    <source>
        <dbReference type="EMBL" id="SDY44408.1"/>
    </source>
</evidence>
<evidence type="ECO:0000256" key="1">
    <source>
        <dbReference type="ARBA" id="ARBA00023015"/>
    </source>
</evidence>
<keyword evidence="2 5" id="KW-0238">DNA-binding</keyword>
<dbReference type="Gene3D" id="1.10.10.10">
    <property type="entry name" value="Winged helix-like DNA-binding domain superfamily/Winged helix DNA-binding domain"/>
    <property type="match status" value="1"/>
</dbReference>
<dbReference type="CDD" id="cd00090">
    <property type="entry name" value="HTH_ARSR"/>
    <property type="match status" value="1"/>
</dbReference>
<dbReference type="PROSITE" id="PS00846">
    <property type="entry name" value="HTH_ARSR_1"/>
    <property type="match status" value="1"/>
</dbReference>
<dbReference type="SMART" id="SM00418">
    <property type="entry name" value="HTH_ARSR"/>
    <property type="match status" value="1"/>
</dbReference>
<dbReference type="NCBIfam" id="NF033788">
    <property type="entry name" value="HTH_metalloreg"/>
    <property type="match status" value="1"/>
</dbReference>
<dbReference type="GO" id="GO:0003700">
    <property type="term" value="F:DNA-binding transcription factor activity"/>
    <property type="evidence" value="ECO:0007669"/>
    <property type="project" value="InterPro"/>
</dbReference>